<dbReference type="GO" id="GO:0007165">
    <property type="term" value="P:signal transduction"/>
    <property type="evidence" value="ECO:0007669"/>
    <property type="project" value="TreeGrafter"/>
</dbReference>
<dbReference type="PROSITE" id="PS00629">
    <property type="entry name" value="IMP_1"/>
    <property type="match status" value="1"/>
</dbReference>
<evidence type="ECO:0000256" key="3">
    <source>
        <dbReference type="ARBA" id="ARBA00022801"/>
    </source>
</evidence>
<organism evidence="6 7">
    <name type="scientific">Lichenifustis flavocetrariae</name>
    <dbReference type="NCBI Taxonomy" id="2949735"/>
    <lineage>
        <taxon>Bacteria</taxon>
        <taxon>Pseudomonadati</taxon>
        <taxon>Pseudomonadota</taxon>
        <taxon>Alphaproteobacteria</taxon>
        <taxon>Hyphomicrobiales</taxon>
        <taxon>Lichenihabitantaceae</taxon>
        <taxon>Lichenifustis</taxon>
    </lineage>
</organism>
<dbReference type="InterPro" id="IPR020583">
    <property type="entry name" value="Inositol_monoP_metal-BS"/>
</dbReference>
<gene>
    <name evidence="6" type="ORF">M8523_13075</name>
</gene>
<keyword evidence="7" id="KW-1185">Reference proteome</keyword>
<name>A0AA41YUT2_9HYPH</name>
<comment type="cofactor">
    <cofactor evidence="5">
        <name>Mg(2+)</name>
        <dbReference type="ChEBI" id="CHEBI:18420"/>
    </cofactor>
</comment>
<dbReference type="SUPFAM" id="SSF56655">
    <property type="entry name" value="Carbohydrate phosphatase"/>
    <property type="match status" value="1"/>
</dbReference>
<reference evidence="6" key="1">
    <citation type="submission" date="2022-05" db="EMBL/GenBank/DDBJ databases">
        <authorList>
            <person name="Pankratov T."/>
        </authorList>
    </citation>
    <scope>NUCLEOTIDE SEQUENCE</scope>
    <source>
        <strain evidence="6">BP6-180914</strain>
    </source>
</reference>
<feature type="binding site" evidence="5">
    <location>
        <position position="215"/>
    </location>
    <ligand>
        <name>Mg(2+)</name>
        <dbReference type="ChEBI" id="CHEBI:18420"/>
        <label>1</label>
        <note>catalytic</note>
    </ligand>
</feature>
<protein>
    <submittedName>
        <fullName evidence="6">Inositol monophosphatase</fullName>
    </submittedName>
</protein>
<dbReference type="EMBL" id="JAMOIM010000007">
    <property type="protein sequence ID" value="MCW6508954.1"/>
    <property type="molecule type" value="Genomic_DNA"/>
</dbReference>
<dbReference type="PANTHER" id="PTHR20854">
    <property type="entry name" value="INOSITOL MONOPHOSPHATASE"/>
    <property type="match status" value="1"/>
</dbReference>
<dbReference type="PRINTS" id="PR00377">
    <property type="entry name" value="IMPHPHTASES"/>
</dbReference>
<feature type="binding site" evidence="5">
    <location>
        <position position="89"/>
    </location>
    <ligand>
        <name>Mg(2+)</name>
        <dbReference type="ChEBI" id="CHEBI:18420"/>
        <label>1</label>
        <note>catalytic</note>
    </ligand>
</feature>
<evidence type="ECO:0000313" key="7">
    <source>
        <dbReference type="Proteomes" id="UP001165667"/>
    </source>
</evidence>
<dbReference type="RefSeq" id="WP_282585315.1">
    <property type="nucleotide sequence ID" value="NZ_JAMOIM010000007.1"/>
</dbReference>
<dbReference type="AlphaFoldDB" id="A0AA41YUT2"/>
<dbReference type="Gene3D" id="3.30.540.10">
    <property type="entry name" value="Fructose-1,6-Bisphosphatase, subunit A, domain 1"/>
    <property type="match status" value="1"/>
</dbReference>
<dbReference type="InterPro" id="IPR000760">
    <property type="entry name" value="Inositol_monophosphatase-like"/>
</dbReference>
<dbReference type="GO" id="GO:0008934">
    <property type="term" value="F:inositol monophosphate 1-phosphatase activity"/>
    <property type="evidence" value="ECO:0007669"/>
    <property type="project" value="TreeGrafter"/>
</dbReference>
<keyword evidence="4 5" id="KW-0460">Magnesium</keyword>
<keyword evidence="2 5" id="KW-0479">Metal-binding</keyword>
<dbReference type="PANTHER" id="PTHR20854:SF4">
    <property type="entry name" value="INOSITOL-1-MONOPHOSPHATASE-RELATED"/>
    <property type="match status" value="1"/>
</dbReference>
<dbReference type="Proteomes" id="UP001165667">
    <property type="component" value="Unassembled WGS sequence"/>
</dbReference>
<comment type="caution">
    <text evidence="6">The sequence shown here is derived from an EMBL/GenBank/DDBJ whole genome shotgun (WGS) entry which is preliminary data.</text>
</comment>
<accession>A0AA41YUT2</accession>
<evidence type="ECO:0000256" key="2">
    <source>
        <dbReference type="ARBA" id="ARBA00022723"/>
    </source>
</evidence>
<evidence type="ECO:0000256" key="1">
    <source>
        <dbReference type="ARBA" id="ARBA00009759"/>
    </source>
</evidence>
<evidence type="ECO:0000256" key="4">
    <source>
        <dbReference type="ARBA" id="ARBA00022842"/>
    </source>
</evidence>
<feature type="binding site" evidence="5">
    <location>
        <position position="91"/>
    </location>
    <ligand>
        <name>Mg(2+)</name>
        <dbReference type="ChEBI" id="CHEBI:18420"/>
        <label>1</label>
        <note>catalytic</note>
    </ligand>
</feature>
<dbReference type="GO" id="GO:0006020">
    <property type="term" value="P:inositol metabolic process"/>
    <property type="evidence" value="ECO:0007669"/>
    <property type="project" value="TreeGrafter"/>
</dbReference>
<proteinExistence type="inferred from homology"/>
<comment type="similarity">
    <text evidence="1">Belongs to the inositol monophosphatase superfamily.</text>
</comment>
<feature type="binding site" evidence="5">
    <location>
        <position position="72"/>
    </location>
    <ligand>
        <name>Mg(2+)</name>
        <dbReference type="ChEBI" id="CHEBI:18420"/>
        <label>1</label>
        <note>catalytic</note>
    </ligand>
</feature>
<evidence type="ECO:0000256" key="5">
    <source>
        <dbReference type="PIRSR" id="PIRSR600760-2"/>
    </source>
</evidence>
<evidence type="ECO:0000313" key="6">
    <source>
        <dbReference type="EMBL" id="MCW6508954.1"/>
    </source>
</evidence>
<feature type="binding site" evidence="5">
    <location>
        <position position="92"/>
    </location>
    <ligand>
        <name>Mg(2+)</name>
        <dbReference type="ChEBI" id="CHEBI:18420"/>
        <label>1</label>
        <note>catalytic</note>
    </ligand>
</feature>
<sequence>MDEISLQRRFDFGSRLIAEAGALAMGYFARLDTLVVKSKGQQDMASEADLNTEILIRDRLKAEFPEDDFLGEETGRGDLVGARGIWVVDPIDGTQPFISGMSGWCVSIAFVAEGEIEMGFVASPARGEVFIGRRGHGATLNGRPIRVSGAGKLTEGIVGVGYSPRVRPDDFLPMFGRLLRAGAMFYREGSGALTLCSVACGRLIGYVEPHINSWDCLGALAVIQGAGGQISDFLENDGLWNGNRLIAGPPALYPALEAVFDDVS</sequence>
<dbReference type="Gene3D" id="3.40.190.80">
    <property type="match status" value="1"/>
</dbReference>
<dbReference type="Pfam" id="PF00459">
    <property type="entry name" value="Inositol_P"/>
    <property type="match status" value="1"/>
</dbReference>
<keyword evidence="3" id="KW-0378">Hydrolase</keyword>
<dbReference type="GO" id="GO:0046872">
    <property type="term" value="F:metal ion binding"/>
    <property type="evidence" value="ECO:0007669"/>
    <property type="project" value="UniProtKB-KW"/>
</dbReference>